<dbReference type="PANTHER" id="PTHR24300">
    <property type="entry name" value="CYTOCHROME P450 508A4-RELATED"/>
    <property type="match status" value="1"/>
</dbReference>
<dbReference type="PANTHER" id="PTHR24300:SF375">
    <property type="entry name" value="CYTOCHROME P450 FAMILY"/>
    <property type="match status" value="1"/>
</dbReference>
<sequence>MAVGWILVVLIALYLYTRYTKIKQLPPGPFPLPLIGNYVQMTLAHMKGLSLVEWYEQCKKVYGPVFTVWLGPMPIVMVCDFDNILEVYVNNADSTAQAGRQKAWIVTAYRGHKGLVWTDGPEWQEQRRFSLRVLKDFGFGRNLMQQRIFEEITLLFEKLDDDISVVPSGRLVLDPGPCLDLLIGSVINKILVGYRYDSTNEDELKKLKGGLDKQLEVFLPSDMVIYNKYTYKLPFLKQRYDTVAAPQVEVINHFRELIQKRKDEIASGKHVVDPTDPNDYLDAYLAEIGTREKSGEDMGFFSESFLAANLLDLYVAGMETTILALRWGLLFILNSPEVQDRLREEVFKNTGGNRFVEIGDKFNMEYARAVVTEVLRCANIMNFNLLHETTNETNVAGYVIPRGTVTTPQISVAMRDSQVFDRPLEFDPDRFLGENGKELEKKVVAFGLGRRSCLGESLARAEIFLFLTNFVQRYKFSSVDGKPVDTEPISDITNMHRVKPYQMTLEKLKA</sequence>
<dbReference type="PROSITE" id="PS00086">
    <property type="entry name" value="CYTOCHROME_P450"/>
    <property type="match status" value="1"/>
</dbReference>
<keyword evidence="7 8" id="KW-0349">Heme</keyword>
<reference evidence="10" key="1">
    <citation type="submission" date="2016-11" db="UniProtKB">
        <authorList>
            <consortium name="WormBaseParasite"/>
        </authorList>
    </citation>
    <scope>IDENTIFICATION</scope>
</reference>
<evidence type="ECO:0000256" key="8">
    <source>
        <dbReference type="RuleBase" id="RU000461"/>
    </source>
</evidence>
<dbReference type="Pfam" id="PF00067">
    <property type="entry name" value="p450"/>
    <property type="match status" value="1"/>
</dbReference>
<dbReference type="InterPro" id="IPR017972">
    <property type="entry name" value="Cyt_P450_CS"/>
</dbReference>
<evidence type="ECO:0000313" key="10">
    <source>
        <dbReference type="WBParaSite" id="L893_g236.t1"/>
    </source>
</evidence>
<dbReference type="InterPro" id="IPR002401">
    <property type="entry name" value="Cyt_P450_E_grp-I"/>
</dbReference>
<keyword evidence="9" id="KW-1185">Reference proteome</keyword>
<keyword evidence="3 7" id="KW-0479">Metal-binding</keyword>
<dbReference type="SUPFAM" id="SSF48264">
    <property type="entry name" value="Cytochrome P450"/>
    <property type="match status" value="1"/>
</dbReference>
<evidence type="ECO:0000256" key="1">
    <source>
        <dbReference type="ARBA" id="ARBA00001971"/>
    </source>
</evidence>
<keyword evidence="6 8" id="KW-0503">Monooxygenase</keyword>
<dbReference type="GO" id="GO:0006805">
    <property type="term" value="P:xenobiotic metabolic process"/>
    <property type="evidence" value="ECO:0007669"/>
    <property type="project" value="TreeGrafter"/>
</dbReference>
<dbReference type="InterPro" id="IPR036396">
    <property type="entry name" value="Cyt_P450_sf"/>
</dbReference>
<dbReference type="AlphaFoldDB" id="A0A1I7Z7N1"/>
<dbReference type="GO" id="GO:0006082">
    <property type="term" value="P:organic acid metabolic process"/>
    <property type="evidence" value="ECO:0007669"/>
    <property type="project" value="TreeGrafter"/>
</dbReference>
<evidence type="ECO:0000256" key="5">
    <source>
        <dbReference type="ARBA" id="ARBA00023004"/>
    </source>
</evidence>
<protein>
    <submittedName>
        <fullName evidence="10">CYtochrome P450 family</fullName>
    </submittedName>
</protein>
<dbReference type="CDD" id="cd20617">
    <property type="entry name" value="CYP1_2-like"/>
    <property type="match status" value="1"/>
</dbReference>
<evidence type="ECO:0000256" key="4">
    <source>
        <dbReference type="ARBA" id="ARBA00023002"/>
    </source>
</evidence>
<dbReference type="GO" id="GO:0020037">
    <property type="term" value="F:heme binding"/>
    <property type="evidence" value="ECO:0007669"/>
    <property type="project" value="InterPro"/>
</dbReference>
<comment type="cofactor">
    <cofactor evidence="1 7">
        <name>heme</name>
        <dbReference type="ChEBI" id="CHEBI:30413"/>
    </cofactor>
</comment>
<dbReference type="PRINTS" id="PR00385">
    <property type="entry name" value="P450"/>
</dbReference>
<feature type="binding site" description="axial binding residue" evidence="7">
    <location>
        <position position="453"/>
    </location>
    <ligand>
        <name>heme</name>
        <dbReference type="ChEBI" id="CHEBI:30413"/>
    </ligand>
    <ligandPart>
        <name>Fe</name>
        <dbReference type="ChEBI" id="CHEBI:18248"/>
    </ligandPart>
</feature>
<comment type="similarity">
    <text evidence="2 8">Belongs to the cytochrome P450 family.</text>
</comment>
<evidence type="ECO:0000313" key="9">
    <source>
        <dbReference type="Proteomes" id="UP000095287"/>
    </source>
</evidence>
<evidence type="ECO:0000256" key="6">
    <source>
        <dbReference type="ARBA" id="ARBA00023033"/>
    </source>
</evidence>
<dbReference type="FunFam" id="1.10.630.10:FF:000036">
    <property type="entry name" value="CYtochrome P450 family"/>
    <property type="match status" value="1"/>
</dbReference>
<dbReference type="Gene3D" id="1.10.630.10">
    <property type="entry name" value="Cytochrome P450"/>
    <property type="match status" value="1"/>
</dbReference>
<proteinExistence type="inferred from homology"/>
<organism evidence="9 10">
    <name type="scientific">Steinernema glaseri</name>
    <dbReference type="NCBI Taxonomy" id="37863"/>
    <lineage>
        <taxon>Eukaryota</taxon>
        <taxon>Metazoa</taxon>
        <taxon>Ecdysozoa</taxon>
        <taxon>Nematoda</taxon>
        <taxon>Chromadorea</taxon>
        <taxon>Rhabditida</taxon>
        <taxon>Tylenchina</taxon>
        <taxon>Panagrolaimomorpha</taxon>
        <taxon>Strongyloidoidea</taxon>
        <taxon>Steinernematidae</taxon>
        <taxon>Steinernema</taxon>
    </lineage>
</organism>
<dbReference type="GO" id="GO:0005737">
    <property type="term" value="C:cytoplasm"/>
    <property type="evidence" value="ECO:0007669"/>
    <property type="project" value="TreeGrafter"/>
</dbReference>
<evidence type="ECO:0000256" key="2">
    <source>
        <dbReference type="ARBA" id="ARBA00010617"/>
    </source>
</evidence>
<accession>A0A1I7Z7N1</accession>
<name>A0A1I7Z7N1_9BILA</name>
<dbReference type="WBParaSite" id="L893_g236.t1">
    <property type="protein sequence ID" value="L893_g236.t1"/>
    <property type="gene ID" value="L893_g236"/>
</dbReference>
<keyword evidence="5 7" id="KW-0408">Iron</keyword>
<keyword evidence="4 8" id="KW-0560">Oxidoreductase</keyword>
<evidence type="ECO:0000256" key="7">
    <source>
        <dbReference type="PIRSR" id="PIRSR602401-1"/>
    </source>
</evidence>
<dbReference type="Proteomes" id="UP000095287">
    <property type="component" value="Unplaced"/>
</dbReference>
<dbReference type="GO" id="GO:0016712">
    <property type="term" value="F:oxidoreductase activity, acting on paired donors, with incorporation or reduction of molecular oxygen, reduced flavin or flavoprotein as one donor, and incorporation of one atom of oxygen"/>
    <property type="evidence" value="ECO:0007669"/>
    <property type="project" value="TreeGrafter"/>
</dbReference>
<dbReference type="InterPro" id="IPR001128">
    <property type="entry name" value="Cyt_P450"/>
</dbReference>
<evidence type="ECO:0000256" key="3">
    <source>
        <dbReference type="ARBA" id="ARBA00022723"/>
    </source>
</evidence>
<dbReference type="InterPro" id="IPR050182">
    <property type="entry name" value="Cytochrome_P450_fam2"/>
</dbReference>
<dbReference type="GO" id="GO:0005506">
    <property type="term" value="F:iron ion binding"/>
    <property type="evidence" value="ECO:0007669"/>
    <property type="project" value="InterPro"/>
</dbReference>
<dbReference type="PRINTS" id="PR00463">
    <property type="entry name" value="EP450I"/>
</dbReference>